<evidence type="ECO:0000256" key="1">
    <source>
        <dbReference type="ARBA" id="ARBA00001917"/>
    </source>
</evidence>
<evidence type="ECO:0000313" key="11">
    <source>
        <dbReference type="EMBL" id="KNZ57343.1"/>
    </source>
</evidence>
<comment type="cofactor">
    <cofactor evidence="1">
        <name>FMN</name>
        <dbReference type="ChEBI" id="CHEBI:58210"/>
    </cofactor>
</comment>
<keyword evidence="12" id="KW-1185">Reference proteome</keyword>
<dbReference type="PANTHER" id="PTHR10851:SF0">
    <property type="entry name" value="PYRIDOXINE-5'-PHOSPHATE OXIDASE"/>
    <property type="match status" value="1"/>
</dbReference>
<dbReference type="Pfam" id="PF01243">
    <property type="entry name" value="PNPOx_N"/>
    <property type="match status" value="1"/>
</dbReference>
<dbReference type="NCBIfam" id="NF004231">
    <property type="entry name" value="PRK05679.1"/>
    <property type="match status" value="1"/>
</dbReference>
<dbReference type="InterPro" id="IPR012349">
    <property type="entry name" value="Split_barrel_FMN-bd"/>
</dbReference>
<feature type="domain" description="Pyridoxine 5'-phosphate oxidase dimerisation C-terminal" evidence="10">
    <location>
        <begin position="280"/>
        <end position="325"/>
    </location>
</feature>
<evidence type="ECO:0000256" key="7">
    <source>
        <dbReference type="ARBA" id="ARBA00023002"/>
    </source>
</evidence>
<dbReference type="Pfam" id="PF10590">
    <property type="entry name" value="PNP_phzG_C"/>
    <property type="match status" value="1"/>
</dbReference>
<protein>
    <recommendedName>
        <fullName evidence="4">pyridoxal 5'-phosphate synthase</fullName>
        <ecNumber evidence="4">1.4.3.5</ecNumber>
    </recommendedName>
</protein>
<proteinExistence type="inferred from homology"/>
<dbReference type="GO" id="GO:0010181">
    <property type="term" value="F:FMN binding"/>
    <property type="evidence" value="ECO:0007669"/>
    <property type="project" value="InterPro"/>
</dbReference>
<evidence type="ECO:0000259" key="9">
    <source>
        <dbReference type="Pfam" id="PF01243"/>
    </source>
</evidence>
<comment type="pathway">
    <text evidence="2">Cofactor metabolism; pyridoxal 5'-phosphate salvage; pyridoxal 5'-phosphate from pyridoxamine 5'-phosphate: step 1/1.</text>
</comment>
<accession>A0A0L6V9C7</accession>
<comment type="caution">
    <text evidence="11">The sequence shown here is derived from an EMBL/GenBank/DDBJ whole genome shotgun (WGS) entry which is preliminary data.</text>
</comment>
<evidence type="ECO:0000313" key="12">
    <source>
        <dbReference type="Proteomes" id="UP000037035"/>
    </source>
</evidence>
<feature type="region of interest" description="Disordered" evidence="8">
    <location>
        <begin position="26"/>
        <end position="46"/>
    </location>
</feature>
<dbReference type="PANTHER" id="PTHR10851">
    <property type="entry name" value="PYRIDOXINE-5-PHOSPHATE OXIDASE"/>
    <property type="match status" value="1"/>
</dbReference>
<dbReference type="Proteomes" id="UP000037035">
    <property type="component" value="Unassembled WGS sequence"/>
</dbReference>
<dbReference type="OrthoDB" id="303614at2759"/>
<evidence type="ECO:0000256" key="5">
    <source>
        <dbReference type="ARBA" id="ARBA00022630"/>
    </source>
</evidence>
<dbReference type="InterPro" id="IPR011576">
    <property type="entry name" value="Pyridox_Oxase_N"/>
</dbReference>
<feature type="domain" description="Pyridoxamine 5'-phosphate oxidase N-terminal" evidence="9">
    <location>
        <begin position="132"/>
        <end position="242"/>
    </location>
</feature>
<reference evidence="11 12" key="1">
    <citation type="submission" date="2015-08" db="EMBL/GenBank/DDBJ databases">
        <title>Next Generation Sequencing and Analysis of the Genome of Puccinia sorghi L Schw, the Causal Agent of Maize Common Rust.</title>
        <authorList>
            <person name="Rochi L."/>
            <person name="Burguener G."/>
            <person name="Darino M."/>
            <person name="Turjanski A."/>
            <person name="Kreff E."/>
            <person name="Dieguez M.J."/>
            <person name="Sacco F."/>
        </authorList>
    </citation>
    <scope>NUCLEOTIDE SEQUENCE [LARGE SCALE GENOMIC DNA]</scope>
    <source>
        <strain evidence="11 12">RO10H11247</strain>
    </source>
</reference>
<evidence type="ECO:0000256" key="6">
    <source>
        <dbReference type="ARBA" id="ARBA00022643"/>
    </source>
</evidence>
<keyword evidence="7 11" id="KW-0560">Oxidoreductase</keyword>
<dbReference type="VEuPathDB" id="FungiDB:VP01_2183g4"/>
<dbReference type="Gene3D" id="2.30.110.10">
    <property type="entry name" value="Electron Transport, Fmn-binding Protein, Chain A"/>
    <property type="match status" value="1"/>
</dbReference>
<evidence type="ECO:0000256" key="8">
    <source>
        <dbReference type="SAM" id="MobiDB-lite"/>
    </source>
</evidence>
<dbReference type="NCBIfam" id="TIGR00558">
    <property type="entry name" value="pdxH"/>
    <property type="match status" value="1"/>
</dbReference>
<evidence type="ECO:0000259" key="10">
    <source>
        <dbReference type="Pfam" id="PF10590"/>
    </source>
</evidence>
<dbReference type="HAMAP" id="MF_01629">
    <property type="entry name" value="PdxH"/>
    <property type="match status" value="1"/>
</dbReference>
<keyword evidence="5" id="KW-0285">Flavoprotein</keyword>
<sequence length="325" mass="36195">MELSGAAGDHIGFSCDPVCVGRPTRPNDLVRSTPAPPPIAGTPTQSQVNKENRISSLSGLISYLSASSHPNNYVRSFLGTQSGRMEGPKDSEVTEITSHQQYHSAGLTEQDLDADPMVVFKRWFGEAQRSGLVAEPEAMCISTARSTGEVSSRFVLLKRIDARGFVFFSNYGSRKAQELEANPRASLAFYWGPLHQQVRICGSAERTTLKESEAYFAGRPVGSRVGAWASPQSQPLATRDQLLDLVAQQEQQFHLQPGSVDRETPIQSDLDAHIPLPPHWGGFRIVPDEIEFWVGRPNRLHDRFVYRRTLQHPHPTEWTRQRLAP</sequence>
<dbReference type="AlphaFoldDB" id="A0A0L6V9C7"/>
<dbReference type="EC" id="1.4.3.5" evidence="4"/>
<evidence type="ECO:0000256" key="2">
    <source>
        <dbReference type="ARBA" id="ARBA00004738"/>
    </source>
</evidence>
<dbReference type="GO" id="GO:0004733">
    <property type="term" value="F:pyridoxamine phosphate oxidase activity"/>
    <property type="evidence" value="ECO:0007669"/>
    <property type="project" value="UniProtKB-EC"/>
</dbReference>
<comment type="pathway">
    <text evidence="3">Cofactor metabolism; pyridoxal 5'-phosphate salvage; pyridoxal 5'-phosphate from pyridoxine 5'-phosphate: step 1/1.</text>
</comment>
<keyword evidence="6" id="KW-0288">FMN</keyword>
<dbReference type="PROSITE" id="PS01064">
    <property type="entry name" value="PYRIDOX_OXIDASE"/>
    <property type="match status" value="1"/>
</dbReference>
<name>A0A0L6V9C7_9BASI</name>
<dbReference type="UniPathway" id="UPA01068">
    <property type="reaction ID" value="UER00304"/>
</dbReference>
<dbReference type="SUPFAM" id="SSF50475">
    <property type="entry name" value="FMN-binding split barrel"/>
    <property type="match status" value="1"/>
</dbReference>
<dbReference type="GO" id="GO:0008615">
    <property type="term" value="P:pyridoxine biosynthetic process"/>
    <property type="evidence" value="ECO:0007669"/>
    <property type="project" value="InterPro"/>
</dbReference>
<evidence type="ECO:0000256" key="3">
    <source>
        <dbReference type="ARBA" id="ARBA00005037"/>
    </source>
</evidence>
<dbReference type="InterPro" id="IPR019740">
    <property type="entry name" value="Pyridox_Oxase_CS"/>
</dbReference>
<dbReference type="InterPro" id="IPR019576">
    <property type="entry name" value="Pyridoxamine_oxidase_dimer_C"/>
</dbReference>
<evidence type="ECO:0000256" key="4">
    <source>
        <dbReference type="ARBA" id="ARBA00012801"/>
    </source>
</evidence>
<dbReference type="STRING" id="27349.A0A0L6V9C7"/>
<gene>
    <name evidence="11" type="primary">pdxH</name>
    <name evidence="11" type="ORF">VP01_2183g4</name>
</gene>
<dbReference type="EMBL" id="LAVV01007040">
    <property type="protein sequence ID" value="KNZ57343.1"/>
    <property type="molecule type" value="Genomic_DNA"/>
</dbReference>
<dbReference type="InterPro" id="IPR000659">
    <property type="entry name" value="Pyridox_Oxase"/>
</dbReference>
<organism evidence="11 12">
    <name type="scientific">Puccinia sorghi</name>
    <dbReference type="NCBI Taxonomy" id="27349"/>
    <lineage>
        <taxon>Eukaryota</taxon>
        <taxon>Fungi</taxon>
        <taxon>Dikarya</taxon>
        <taxon>Basidiomycota</taxon>
        <taxon>Pucciniomycotina</taxon>
        <taxon>Pucciniomycetes</taxon>
        <taxon>Pucciniales</taxon>
        <taxon>Pucciniaceae</taxon>
        <taxon>Puccinia</taxon>
    </lineage>
</organism>